<reference evidence="5" key="1">
    <citation type="submission" date="2022-11" db="UniProtKB">
        <authorList>
            <consortium name="WormBaseParasite"/>
        </authorList>
    </citation>
    <scope>IDENTIFICATION</scope>
</reference>
<proteinExistence type="predicted"/>
<feature type="transmembrane region" description="Helical" evidence="2">
    <location>
        <begin position="274"/>
        <end position="295"/>
    </location>
</feature>
<evidence type="ECO:0000313" key="5">
    <source>
        <dbReference type="WBParaSite" id="PSAMB.scaffold39size102378.g3565.t1"/>
    </source>
</evidence>
<feature type="transmembrane region" description="Helical" evidence="2">
    <location>
        <begin position="307"/>
        <end position="327"/>
    </location>
</feature>
<sequence>MAVTVGCFEFLTCSLLLASICAQSLGQPCDSRDLLPCYPRHRRISLVDVLRDPHYVTSMNEQAWEKALSQLKAYQELFGSENSADPLKKKRSIARRNRSEPVMTGIAVINATSVRGQTSRSAEFVGDKWASSRGVDKGEKAAKKPKNSNMRNGIQSFGRKRNGKVVPISQRIHERHLEMEPLCCLSSCVVRGGCSAVIGFELFFVGLTLLAIVLRIVNSNFDFWPSLELTFPAIIQHHVVLYLIVVFDIVILGMASVLSTGLVYFDKKLVRVHWWFQFPAIALCLLGLIVFVMAIVTGPACWDAPNVLLIAAFAFLIPVELWAISVVNACHKYFVLCHVFVTLADS</sequence>
<dbReference type="WBParaSite" id="PSAMB.scaffold39size102378.g3565.t1">
    <property type="protein sequence ID" value="PSAMB.scaffold39size102378.g3565.t1"/>
    <property type="gene ID" value="PSAMB.scaffold39size102378.g3565"/>
</dbReference>
<keyword evidence="2" id="KW-1133">Transmembrane helix</keyword>
<name>A0A914WFC5_9BILA</name>
<feature type="signal peptide" evidence="3">
    <location>
        <begin position="1"/>
        <end position="26"/>
    </location>
</feature>
<accession>A0A914WFC5</accession>
<keyword evidence="3" id="KW-0732">Signal</keyword>
<evidence type="ECO:0000313" key="4">
    <source>
        <dbReference type="Proteomes" id="UP000887566"/>
    </source>
</evidence>
<feature type="region of interest" description="Disordered" evidence="1">
    <location>
        <begin position="135"/>
        <end position="154"/>
    </location>
</feature>
<evidence type="ECO:0000256" key="1">
    <source>
        <dbReference type="SAM" id="MobiDB-lite"/>
    </source>
</evidence>
<dbReference type="Proteomes" id="UP000887566">
    <property type="component" value="Unplaced"/>
</dbReference>
<organism evidence="4 5">
    <name type="scientific">Plectus sambesii</name>
    <dbReference type="NCBI Taxonomy" id="2011161"/>
    <lineage>
        <taxon>Eukaryota</taxon>
        <taxon>Metazoa</taxon>
        <taxon>Ecdysozoa</taxon>
        <taxon>Nematoda</taxon>
        <taxon>Chromadorea</taxon>
        <taxon>Plectida</taxon>
        <taxon>Plectina</taxon>
        <taxon>Plectoidea</taxon>
        <taxon>Plectidae</taxon>
        <taxon>Plectus</taxon>
    </lineage>
</organism>
<feature type="chain" id="PRO_5037317998" evidence="3">
    <location>
        <begin position="27"/>
        <end position="346"/>
    </location>
</feature>
<keyword evidence="2" id="KW-0812">Transmembrane</keyword>
<keyword evidence="4" id="KW-1185">Reference proteome</keyword>
<protein>
    <submittedName>
        <fullName evidence="5">Uncharacterized protein</fullName>
    </submittedName>
</protein>
<evidence type="ECO:0000256" key="3">
    <source>
        <dbReference type="SAM" id="SignalP"/>
    </source>
</evidence>
<keyword evidence="2" id="KW-0472">Membrane</keyword>
<feature type="transmembrane region" description="Helical" evidence="2">
    <location>
        <begin position="239"/>
        <end position="262"/>
    </location>
</feature>
<feature type="transmembrane region" description="Helical" evidence="2">
    <location>
        <begin position="196"/>
        <end position="218"/>
    </location>
</feature>
<evidence type="ECO:0000256" key="2">
    <source>
        <dbReference type="SAM" id="Phobius"/>
    </source>
</evidence>
<dbReference type="AlphaFoldDB" id="A0A914WFC5"/>